<evidence type="ECO:0008006" key="5">
    <source>
        <dbReference type="Google" id="ProtNLM"/>
    </source>
</evidence>
<accession>A0A081NIM4</accession>
<dbReference type="PANTHER" id="PTHR12526">
    <property type="entry name" value="GLYCOSYLTRANSFERASE"/>
    <property type="match status" value="1"/>
</dbReference>
<sequence>MSDRKQILQLQNSYNVMSSDLAEQIIKALPADQYEITTAFLKGKPEDGQAVSAAGRSVYFDFNSKQLKGIRRWFAIRKLFRFCRDNHFDGIICHRFKPTHIMLNLTKKLETKAFISIAHGFGDYDRSYRQKLVNRLIDERWCFVGVSKPVKSYLISTTGSMNEQNTLAINNAIDIDQAVSIQLSREQARSELGLPEDRFIFGTIGRLVEIKGHAVMIDALSDIIRQYPNAAVAIIGWGEEEQNLRQQIARLGLQDSVFLLGKREEAIKYVRAFDVFTLPSFTEGLPLALLEGMSGALPVIGSDIDTIKPYIQGLGQICKVGDSKSLAEAMGYYLSSPAEALEEQGQQLYEALCERHNIADFREAYRDLMDKMLMQ</sequence>
<feature type="domain" description="Glycosyltransferase subfamily 4-like N-terminal" evidence="2">
    <location>
        <begin position="23"/>
        <end position="176"/>
    </location>
</feature>
<dbReference type="STRING" id="1137799.GZ78_12310"/>
<keyword evidence="4" id="KW-1185">Reference proteome</keyword>
<gene>
    <name evidence="3" type="ORF">GZ78_12310</name>
</gene>
<dbReference type="Gene3D" id="3.40.50.2000">
    <property type="entry name" value="Glycogen Phosphorylase B"/>
    <property type="match status" value="2"/>
</dbReference>
<proteinExistence type="predicted"/>
<organism evidence="3 4">
    <name type="scientific">Endozoicomonas numazuensis</name>
    <dbReference type="NCBI Taxonomy" id="1137799"/>
    <lineage>
        <taxon>Bacteria</taxon>
        <taxon>Pseudomonadati</taxon>
        <taxon>Pseudomonadota</taxon>
        <taxon>Gammaproteobacteria</taxon>
        <taxon>Oceanospirillales</taxon>
        <taxon>Endozoicomonadaceae</taxon>
        <taxon>Endozoicomonas</taxon>
    </lineage>
</organism>
<comment type="caution">
    <text evidence="3">The sequence shown here is derived from an EMBL/GenBank/DDBJ whole genome shotgun (WGS) entry which is preliminary data.</text>
</comment>
<protein>
    <recommendedName>
        <fullName evidence="5">Glycosyl transferase family 1 domain-containing protein</fullName>
    </recommendedName>
</protein>
<dbReference type="CDD" id="cd03811">
    <property type="entry name" value="GT4_GT28_WabH-like"/>
    <property type="match status" value="1"/>
</dbReference>
<dbReference type="RefSeq" id="WP_034835471.1">
    <property type="nucleotide sequence ID" value="NZ_JOKH01000002.1"/>
</dbReference>
<dbReference type="SUPFAM" id="SSF53756">
    <property type="entry name" value="UDP-Glycosyltransferase/glycogen phosphorylase"/>
    <property type="match status" value="1"/>
</dbReference>
<dbReference type="InterPro" id="IPR001296">
    <property type="entry name" value="Glyco_trans_1"/>
</dbReference>
<feature type="domain" description="Glycosyl transferase family 1" evidence="1">
    <location>
        <begin position="185"/>
        <end position="344"/>
    </location>
</feature>
<dbReference type="eggNOG" id="COG0438">
    <property type="taxonomic scope" value="Bacteria"/>
</dbReference>
<dbReference type="GO" id="GO:0016757">
    <property type="term" value="F:glycosyltransferase activity"/>
    <property type="evidence" value="ECO:0007669"/>
    <property type="project" value="InterPro"/>
</dbReference>
<evidence type="ECO:0000259" key="2">
    <source>
        <dbReference type="Pfam" id="PF13439"/>
    </source>
</evidence>
<evidence type="ECO:0000313" key="3">
    <source>
        <dbReference type="EMBL" id="KEQ18297.1"/>
    </source>
</evidence>
<evidence type="ECO:0000313" key="4">
    <source>
        <dbReference type="Proteomes" id="UP000028073"/>
    </source>
</evidence>
<dbReference type="AlphaFoldDB" id="A0A081NIM4"/>
<evidence type="ECO:0000259" key="1">
    <source>
        <dbReference type="Pfam" id="PF00534"/>
    </source>
</evidence>
<reference evidence="3 4" key="1">
    <citation type="submission" date="2014-06" db="EMBL/GenBank/DDBJ databases">
        <title>Whole Genome Sequences of Three Symbiotic Endozoicomonas Bacteria.</title>
        <authorList>
            <person name="Neave M.J."/>
            <person name="Apprill A."/>
            <person name="Voolstra C.R."/>
        </authorList>
    </citation>
    <scope>NUCLEOTIDE SEQUENCE [LARGE SCALE GENOMIC DNA]</scope>
    <source>
        <strain evidence="3 4">DSM 25634</strain>
    </source>
</reference>
<dbReference type="Proteomes" id="UP000028073">
    <property type="component" value="Unassembled WGS sequence"/>
</dbReference>
<dbReference type="Pfam" id="PF00534">
    <property type="entry name" value="Glycos_transf_1"/>
    <property type="match status" value="1"/>
</dbReference>
<name>A0A081NIM4_9GAMM</name>
<dbReference type="InterPro" id="IPR028098">
    <property type="entry name" value="Glyco_trans_4-like_N"/>
</dbReference>
<dbReference type="GO" id="GO:1901135">
    <property type="term" value="P:carbohydrate derivative metabolic process"/>
    <property type="evidence" value="ECO:0007669"/>
    <property type="project" value="UniProtKB-ARBA"/>
</dbReference>
<dbReference type="EMBL" id="JOKH01000002">
    <property type="protein sequence ID" value="KEQ18297.1"/>
    <property type="molecule type" value="Genomic_DNA"/>
</dbReference>
<dbReference type="Pfam" id="PF13439">
    <property type="entry name" value="Glyco_transf_4"/>
    <property type="match status" value="1"/>
</dbReference>